<dbReference type="GO" id="GO:0003676">
    <property type="term" value="F:nucleic acid binding"/>
    <property type="evidence" value="ECO:0007669"/>
    <property type="project" value="InterPro"/>
</dbReference>
<name>A0A4V2EL05_9PSEU</name>
<feature type="domain" description="DDH" evidence="1">
    <location>
        <begin position="18"/>
        <end position="159"/>
    </location>
</feature>
<evidence type="ECO:0000313" key="4">
    <source>
        <dbReference type="Proteomes" id="UP000292003"/>
    </source>
</evidence>
<accession>A0A4V2EL05</accession>
<dbReference type="PANTHER" id="PTHR47618:SF1">
    <property type="entry name" value="BIFUNCTIONAL OLIGORIBONUCLEASE AND PAP PHOSPHATASE NRNA"/>
    <property type="match status" value="1"/>
</dbReference>
<evidence type="ECO:0000259" key="1">
    <source>
        <dbReference type="Pfam" id="PF01368"/>
    </source>
</evidence>
<proteinExistence type="predicted"/>
<dbReference type="EMBL" id="SFCC01000021">
    <property type="protein sequence ID" value="RZQ59885.1"/>
    <property type="molecule type" value="Genomic_DNA"/>
</dbReference>
<evidence type="ECO:0000259" key="2">
    <source>
        <dbReference type="Pfam" id="PF02272"/>
    </source>
</evidence>
<dbReference type="Gene3D" id="3.10.310.30">
    <property type="match status" value="1"/>
</dbReference>
<dbReference type="Proteomes" id="UP000292003">
    <property type="component" value="Unassembled WGS sequence"/>
</dbReference>
<gene>
    <name evidence="3" type="ORF">EWH70_32135</name>
</gene>
<comment type="caution">
    <text evidence="3">The sequence shown here is derived from an EMBL/GenBank/DDBJ whole genome shotgun (WGS) entry which is preliminary data.</text>
</comment>
<reference evidence="3 4" key="1">
    <citation type="submission" date="2019-02" db="EMBL/GenBank/DDBJ databases">
        <title>Draft genome sequence of Amycolatopsis sp. 8-3EHSu isolated from roots of Suaeda maritima.</title>
        <authorList>
            <person name="Duangmal K."/>
            <person name="Chantavorakit T."/>
        </authorList>
    </citation>
    <scope>NUCLEOTIDE SEQUENCE [LARGE SCALE GENOMIC DNA]</scope>
    <source>
        <strain evidence="3 4">8-3EHSu</strain>
    </source>
</reference>
<evidence type="ECO:0000313" key="3">
    <source>
        <dbReference type="EMBL" id="RZQ59885.1"/>
    </source>
</evidence>
<sequence>MQLDIDHAAAVLRDATDVTLLGHIRPDADAAGSAFALARVLHRRGATVRVSFGDSASLPESLSVLDTDGLYVPAQRLPESEPLLVVLDTASPSRLGRLERRIPEAGQVLVVDHHATNTRFGTHHVVDDTAVATAVLVLAIVDALGAELDEPVARCLYAGLVTDTSGFRRATPDTHRIAARLLAAGVEPGGLIRTLVDERPFGWLPMLAEVLAGARLEPSAAGGRGLVHAVVPAELTTRVRLEETEGVIDVIRATREAEVAAVLKEQSPGSWTVSLRSAGTVDVAAAAAELGGGGHRLAAGCSAEGTAEEVLDRIRGALGRAPLA</sequence>
<dbReference type="InterPro" id="IPR003156">
    <property type="entry name" value="DHHA1_dom"/>
</dbReference>
<organism evidence="3 4">
    <name type="scientific">Amycolatopsis suaedae</name>
    <dbReference type="NCBI Taxonomy" id="2510978"/>
    <lineage>
        <taxon>Bacteria</taxon>
        <taxon>Bacillati</taxon>
        <taxon>Actinomycetota</taxon>
        <taxon>Actinomycetes</taxon>
        <taxon>Pseudonocardiales</taxon>
        <taxon>Pseudonocardiaceae</taxon>
        <taxon>Amycolatopsis</taxon>
    </lineage>
</organism>
<dbReference type="Gene3D" id="3.90.1640.10">
    <property type="entry name" value="inorganic pyrophosphatase (n-terminal core)"/>
    <property type="match status" value="1"/>
</dbReference>
<dbReference type="InterPro" id="IPR001667">
    <property type="entry name" value="DDH_dom"/>
</dbReference>
<dbReference type="OrthoDB" id="9803668at2"/>
<dbReference type="SUPFAM" id="SSF64182">
    <property type="entry name" value="DHH phosphoesterases"/>
    <property type="match status" value="1"/>
</dbReference>
<feature type="domain" description="DHHA1" evidence="2">
    <location>
        <begin position="242"/>
        <end position="314"/>
    </location>
</feature>
<dbReference type="Pfam" id="PF01368">
    <property type="entry name" value="DHH"/>
    <property type="match status" value="1"/>
</dbReference>
<dbReference type="Pfam" id="PF02272">
    <property type="entry name" value="DHHA1"/>
    <property type="match status" value="1"/>
</dbReference>
<protein>
    <submittedName>
        <fullName evidence="3">Bifunctional oligoribonuclease/PAP phosphatase NrnA</fullName>
    </submittedName>
</protein>
<keyword evidence="4" id="KW-1185">Reference proteome</keyword>
<dbReference type="InterPro" id="IPR051319">
    <property type="entry name" value="Oligoribo/pAp-PDE_c-di-AMP_PDE"/>
</dbReference>
<dbReference type="InterPro" id="IPR038763">
    <property type="entry name" value="DHH_sf"/>
</dbReference>
<dbReference type="AlphaFoldDB" id="A0A4V2EL05"/>
<dbReference type="PANTHER" id="PTHR47618">
    <property type="entry name" value="BIFUNCTIONAL OLIGORIBONUCLEASE AND PAP PHOSPHATASE NRNA"/>
    <property type="match status" value="1"/>
</dbReference>